<dbReference type="SUPFAM" id="SSF54637">
    <property type="entry name" value="Thioesterase/thiol ester dehydrase-isomerase"/>
    <property type="match status" value="1"/>
</dbReference>
<feature type="region of interest" description="Disordered" evidence="1">
    <location>
        <begin position="1"/>
        <end position="27"/>
    </location>
</feature>
<dbReference type="Pfam" id="PF20789">
    <property type="entry name" value="4HBT_3C"/>
    <property type="match status" value="1"/>
</dbReference>
<name>A0AAU8FV61_9MICO</name>
<dbReference type="EMBL" id="CP159290">
    <property type="protein sequence ID" value="XCH28518.1"/>
    <property type="molecule type" value="Genomic_DNA"/>
</dbReference>
<evidence type="ECO:0000259" key="2">
    <source>
        <dbReference type="Pfam" id="PF20789"/>
    </source>
</evidence>
<evidence type="ECO:0000256" key="1">
    <source>
        <dbReference type="SAM" id="MobiDB-lite"/>
    </source>
</evidence>
<dbReference type="InterPro" id="IPR049450">
    <property type="entry name" value="ACOT8-like_C"/>
</dbReference>
<dbReference type="AlphaFoldDB" id="A0AAU8FV61"/>
<feature type="domain" description="Acyl-CoA thioesterase-like C-terminal" evidence="2">
    <location>
        <begin position="36"/>
        <end position="151"/>
    </location>
</feature>
<dbReference type="InterPro" id="IPR042171">
    <property type="entry name" value="Acyl-CoA_hotdog"/>
</dbReference>
<gene>
    <name evidence="3" type="ORF">ABRQ22_13005</name>
</gene>
<dbReference type="Gene3D" id="2.40.160.210">
    <property type="entry name" value="Acyl-CoA thioesterase, double hotdog domain"/>
    <property type="match status" value="1"/>
</dbReference>
<dbReference type="RefSeq" id="WP_353707019.1">
    <property type="nucleotide sequence ID" value="NZ_CP159290.1"/>
</dbReference>
<reference evidence="3" key="1">
    <citation type="submission" date="2024-06" db="EMBL/GenBank/DDBJ databases">
        <title>Complete genome sequence of the cellulolytic actinobacterium, Cellulosimicrobium ES-005.</title>
        <authorList>
            <person name="Matthews C.T."/>
            <person name="Underwood K.D."/>
            <person name="Ghanchi K.M."/>
            <person name="Fields S.D."/>
            <person name="Gardner S.G."/>
        </authorList>
    </citation>
    <scope>NUCLEOTIDE SEQUENCE</scope>
    <source>
        <strain evidence="3">ES-005</strain>
    </source>
</reference>
<proteinExistence type="predicted"/>
<feature type="compositionally biased region" description="Basic residues" evidence="1">
    <location>
        <begin position="1"/>
        <end position="16"/>
    </location>
</feature>
<sequence length="163" mass="16809">MARADGRHRRPRRRCAGTRAGTGPDAALDPATVWPGGFIDSVEVRRTAVEPGRATVWVRTDVPLVADEEAGPLARTAALLDAANGMAVRADPREVAFPNVDLTAHLFRAPLGGWVGLDTSVVFGTAGSGVTHSTLHDEAGPFGTLAQALVVRALAAPGDATGA</sequence>
<protein>
    <recommendedName>
        <fullName evidence="2">Acyl-CoA thioesterase-like C-terminal domain-containing protein</fullName>
    </recommendedName>
</protein>
<organism evidence="3">
    <name type="scientific">Cellulosimicrobium sp. ES-005</name>
    <dbReference type="NCBI Taxonomy" id="3163031"/>
    <lineage>
        <taxon>Bacteria</taxon>
        <taxon>Bacillati</taxon>
        <taxon>Actinomycetota</taxon>
        <taxon>Actinomycetes</taxon>
        <taxon>Micrococcales</taxon>
        <taxon>Promicromonosporaceae</taxon>
        <taxon>Cellulosimicrobium</taxon>
    </lineage>
</organism>
<accession>A0AAU8FV61</accession>
<dbReference type="InterPro" id="IPR029069">
    <property type="entry name" value="HotDog_dom_sf"/>
</dbReference>
<evidence type="ECO:0000313" key="3">
    <source>
        <dbReference type="EMBL" id="XCH28518.1"/>
    </source>
</evidence>